<protein>
    <submittedName>
        <fullName evidence="3">Lipocalin family protein</fullName>
    </submittedName>
</protein>
<accession>A0A9D2CDN7</accession>
<dbReference type="Gene3D" id="2.40.128.280">
    <property type="match status" value="1"/>
</dbReference>
<organism evidence="3 4">
    <name type="scientific">Candidatus Alistipes intestinigallinarum</name>
    <dbReference type="NCBI Taxonomy" id="2838440"/>
    <lineage>
        <taxon>Bacteria</taxon>
        <taxon>Pseudomonadati</taxon>
        <taxon>Bacteroidota</taxon>
        <taxon>Bacteroidia</taxon>
        <taxon>Bacteroidales</taxon>
        <taxon>Rikenellaceae</taxon>
        <taxon>Alistipes</taxon>
    </lineage>
</organism>
<dbReference type="EMBL" id="DXDA01000080">
    <property type="protein sequence ID" value="HIY69785.1"/>
    <property type="molecule type" value="Genomic_DNA"/>
</dbReference>
<name>A0A9D2CDN7_9BACT</name>
<dbReference type="InterPro" id="IPR024311">
    <property type="entry name" value="Lipocalin-like"/>
</dbReference>
<feature type="region of interest" description="Disordered" evidence="1">
    <location>
        <begin position="192"/>
        <end position="239"/>
    </location>
</feature>
<dbReference type="Pfam" id="PF12702">
    <property type="entry name" value="Lipocalin_3"/>
    <property type="match status" value="1"/>
</dbReference>
<gene>
    <name evidence="3" type="ORF">H9828_10280</name>
</gene>
<sequence>MKSRKLWIVTLAALGLAACGEREPKTFTGFITDATMNTVTVQDQSSESTYTFSTAEADRSEALGLLVGAPVVVEYKGRLEEGAQALKVATNPTYAEAVGRWMFYDPENPEFSMGIEIRVEGEAASINSATLVYTDWELLDEAGKILLKGQSIGNGGSFDFSQTGIISKDAAGNYSLTIEGTQIVYTKMSEEAESAATEGSNAAVEGADAEGAAATAAESAATQPAAAATSEKEAAPAQE</sequence>
<evidence type="ECO:0000313" key="4">
    <source>
        <dbReference type="Proteomes" id="UP000886844"/>
    </source>
</evidence>
<evidence type="ECO:0000313" key="3">
    <source>
        <dbReference type="EMBL" id="HIY69785.1"/>
    </source>
</evidence>
<proteinExistence type="predicted"/>
<comment type="caution">
    <text evidence="3">The sequence shown here is derived from an EMBL/GenBank/DDBJ whole genome shotgun (WGS) entry which is preliminary data.</text>
</comment>
<feature type="compositionally biased region" description="Basic and acidic residues" evidence="1">
    <location>
        <begin position="230"/>
        <end position="239"/>
    </location>
</feature>
<evidence type="ECO:0000259" key="2">
    <source>
        <dbReference type="Pfam" id="PF12702"/>
    </source>
</evidence>
<reference evidence="3" key="1">
    <citation type="journal article" date="2021" name="PeerJ">
        <title>Extensive microbial diversity within the chicken gut microbiome revealed by metagenomics and culture.</title>
        <authorList>
            <person name="Gilroy R."/>
            <person name="Ravi A."/>
            <person name="Getino M."/>
            <person name="Pursley I."/>
            <person name="Horton D.L."/>
            <person name="Alikhan N.F."/>
            <person name="Baker D."/>
            <person name="Gharbi K."/>
            <person name="Hall N."/>
            <person name="Watson M."/>
            <person name="Adriaenssens E.M."/>
            <person name="Foster-Nyarko E."/>
            <person name="Jarju S."/>
            <person name="Secka A."/>
            <person name="Antonio M."/>
            <person name="Oren A."/>
            <person name="Chaudhuri R.R."/>
            <person name="La Ragione R."/>
            <person name="Hildebrand F."/>
            <person name="Pallen M.J."/>
        </authorList>
    </citation>
    <scope>NUCLEOTIDE SEQUENCE</scope>
    <source>
        <strain evidence="3">5134</strain>
    </source>
</reference>
<dbReference type="AlphaFoldDB" id="A0A9D2CDN7"/>
<reference evidence="3" key="2">
    <citation type="submission" date="2021-04" db="EMBL/GenBank/DDBJ databases">
        <authorList>
            <person name="Gilroy R."/>
        </authorList>
    </citation>
    <scope>NUCLEOTIDE SEQUENCE</scope>
    <source>
        <strain evidence="3">5134</strain>
    </source>
</reference>
<evidence type="ECO:0000256" key="1">
    <source>
        <dbReference type="SAM" id="MobiDB-lite"/>
    </source>
</evidence>
<feature type="domain" description="Lipocalin-like" evidence="2">
    <location>
        <begin position="96"/>
        <end position="188"/>
    </location>
</feature>
<dbReference type="Proteomes" id="UP000886844">
    <property type="component" value="Unassembled WGS sequence"/>
</dbReference>
<feature type="compositionally biased region" description="Low complexity" evidence="1">
    <location>
        <begin position="194"/>
        <end position="229"/>
    </location>
</feature>
<dbReference type="PROSITE" id="PS51257">
    <property type="entry name" value="PROKAR_LIPOPROTEIN"/>
    <property type="match status" value="1"/>
</dbReference>